<name>F9WNK7_TRYVY</name>
<feature type="compositionally biased region" description="Basic and acidic residues" evidence="1">
    <location>
        <begin position="257"/>
        <end position="274"/>
    </location>
</feature>
<keyword evidence="3" id="KW-1185">Reference proteome</keyword>
<dbReference type="AlphaFoldDB" id="F9WNK7"/>
<reference evidence="2 3" key="1">
    <citation type="journal article" date="2012" name="Proc. Natl. Acad. Sci. U.S.A.">
        <title>Antigenic diversity is generated by distinct evolutionary mechanisms in African trypanosome species.</title>
        <authorList>
            <person name="Jackson A.P."/>
            <person name="Berry A."/>
            <person name="Aslett M."/>
            <person name="Allison H.C."/>
            <person name="Burton P."/>
            <person name="Vavrova-Anderson J."/>
            <person name="Brown R."/>
            <person name="Browne H."/>
            <person name="Corton N."/>
            <person name="Hauser H."/>
            <person name="Gamble J."/>
            <person name="Gilderthorp R."/>
            <person name="Marcello L."/>
            <person name="McQuillan J."/>
            <person name="Otto T.D."/>
            <person name="Quail M.A."/>
            <person name="Sanders M.J."/>
            <person name="van Tonder A."/>
            <person name="Ginger M.L."/>
            <person name="Field M.C."/>
            <person name="Barry J.D."/>
            <person name="Hertz-Fowler C."/>
            <person name="Berriman M."/>
        </authorList>
    </citation>
    <scope>NUCLEOTIDE SEQUENCE</scope>
    <source>
        <strain evidence="2 3">Y486</strain>
    </source>
</reference>
<proteinExistence type="predicted"/>
<gene>
    <name evidence="2" type="ORF">TvY486_0018290</name>
</gene>
<evidence type="ECO:0000256" key="1">
    <source>
        <dbReference type="SAM" id="MobiDB-lite"/>
    </source>
</evidence>
<evidence type="ECO:0000313" key="2">
    <source>
        <dbReference type="EMBL" id="CCD19125.1"/>
    </source>
</evidence>
<organism evidence="2 3">
    <name type="scientific">Trypanosoma vivax (strain Y486)</name>
    <dbReference type="NCBI Taxonomy" id="1055687"/>
    <lineage>
        <taxon>Eukaryota</taxon>
        <taxon>Discoba</taxon>
        <taxon>Euglenozoa</taxon>
        <taxon>Kinetoplastea</taxon>
        <taxon>Metakinetoplastina</taxon>
        <taxon>Trypanosomatida</taxon>
        <taxon>Trypanosomatidae</taxon>
        <taxon>Trypanosoma</taxon>
        <taxon>Duttonella</taxon>
    </lineage>
</organism>
<dbReference type="EMBL" id="CAEX01002664">
    <property type="protein sequence ID" value="CCD19125.1"/>
    <property type="molecule type" value="Genomic_DNA"/>
</dbReference>
<protein>
    <submittedName>
        <fullName evidence="2">Uncharacterized protein</fullName>
    </submittedName>
</protein>
<sequence length="320" mass="36150">MLFRFGLLACARYSHSSVHIATAFSTRHAFRGSCVKNVAVFRPNTRGTATASGVSKRNKGWRCFAHPQTFCPAERRRFVAGKRCSLRALHHRGRCTQHCYGLKGYITTTFQRSVFSQFLFSSLRLSFSSFRLTLFYCKAAMASVYGACLSFIFVSTVIMGATTTAMLQPCSWVEATHGCVGSDNKNEEDIKEEKVWNQTKGGWEDRDTFLREHNASEEERRARREKEREEQREKERKQESQRHKEVLTESVGATALPKEERPNTKTRGQERVKSGDVGGISGGAAPAKKESDMTMHESGSVAARWAVLPLWVFYPFHLVG</sequence>
<feature type="compositionally biased region" description="Basic and acidic residues" evidence="1">
    <location>
        <begin position="206"/>
        <end position="247"/>
    </location>
</feature>
<dbReference type="Proteomes" id="UP000009027">
    <property type="component" value="Unassembled WGS sequence"/>
</dbReference>
<evidence type="ECO:0000313" key="3">
    <source>
        <dbReference type="Proteomes" id="UP000009027"/>
    </source>
</evidence>
<feature type="region of interest" description="Disordered" evidence="1">
    <location>
        <begin position="206"/>
        <end position="292"/>
    </location>
</feature>
<dbReference type="VEuPathDB" id="TriTrypDB:TvY486_0018290"/>
<accession>F9WNK7</accession>